<reference evidence="1" key="1">
    <citation type="submission" date="2022-03" db="EMBL/GenBank/DDBJ databases">
        <authorList>
            <person name="Lindestad O."/>
        </authorList>
    </citation>
    <scope>NUCLEOTIDE SEQUENCE</scope>
</reference>
<dbReference type="Proteomes" id="UP000838756">
    <property type="component" value="Unassembled WGS sequence"/>
</dbReference>
<dbReference type="EMBL" id="CAKXAJ010002480">
    <property type="protein sequence ID" value="CAH2208165.1"/>
    <property type="molecule type" value="Genomic_DNA"/>
</dbReference>
<sequence>MGENKWDLNVGKIQWGLNNTLNKGIGKTPAEALFCKRPLSKGEGMLGDTIAETRQNDKSIEDIRQEINEHIDKDQSQQKQRFDQNRKAAKVYRIGDLVKILKNIPSNEGKSRKLLPKYTGPFRISSILGNDRYEISSIPGSNITRGKYSNVWSADRIQPWITLFSDQSDNSDDDTGSIKD</sequence>
<organism evidence="1 2">
    <name type="scientific">Pararge aegeria aegeria</name>
    <dbReference type="NCBI Taxonomy" id="348720"/>
    <lineage>
        <taxon>Eukaryota</taxon>
        <taxon>Metazoa</taxon>
        <taxon>Ecdysozoa</taxon>
        <taxon>Arthropoda</taxon>
        <taxon>Hexapoda</taxon>
        <taxon>Insecta</taxon>
        <taxon>Pterygota</taxon>
        <taxon>Neoptera</taxon>
        <taxon>Endopterygota</taxon>
        <taxon>Lepidoptera</taxon>
        <taxon>Glossata</taxon>
        <taxon>Ditrysia</taxon>
        <taxon>Papilionoidea</taxon>
        <taxon>Nymphalidae</taxon>
        <taxon>Satyrinae</taxon>
        <taxon>Satyrini</taxon>
        <taxon>Parargina</taxon>
        <taxon>Pararge</taxon>
    </lineage>
</organism>
<proteinExistence type="predicted"/>
<gene>
    <name evidence="1" type="primary">jg19015</name>
    <name evidence="1" type="ORF">PAEG_LOCUS781</name>
</gene>
<keyword evidence="2" id="KW-1185">Reference proteome</keyword>
<name>A0A8S4QIL7_9NEOP</name>
<protein>
    <submittedName>
        <fullName evidence="1">Jg19015 protein</fullName>
    </submittedName>
</protein>
<dbReference type="AlphaFoldDB" id="A0A8S4QIL7"/>
<comment type="caution">
    <text evidence="1">The sequence shown here is derived from an EMBL/GenBank/DDBJ whole genome shotgun (WGS) entry which is preliminary data.</text>
</comment>
<evidence type="ECO:0000313" key="1">
    <source>
        <dbReference type="EMBL" id="CAH2208165.1"/>
    </source>
</evidence>
<evidence type="ECO:0000313" key="2">
    <source>
        <dbReference type="Proteomes" id="UP000838756"/>
    </source>
</evidence>
<accession>A0A8S4QIL7</accession>
<dbReference type="OrthoDB" id="115435at2759"/>